<dbReference type="EMBL" id="RQHV01000042">
    <property type="protein sequence ID" value="TGN11036.1"/>
    <property type="molecule type" value="Genomic_DNA"/>
</dbReference>
<evidence type="ECO:0000259" key="1">
    <source>
        <dbReference type="Pfam" id="PF01636"/>
    </source>
</evidence>
<dbReference type="OrthoDB" id="9809275at2"/>
<dbReference type="AlphaFoldDB" id="A0A4R9LS14"/>
<dbReference type="Gene3D" id="3.30.200.20">
    <property type="entry name" value="Phosphorylase Kinase, domain 1"/>
    <property type="match status" value="1"/>
</dbReference>
<dbReference type="SUPFAM" id="SSF56112">
    <property type="entry name" value="Protein kinase-like (PK-like)"/>
    <property type="match status" value="1"/>
</dbReference>
<proteinExistence type="predicted"/>
<keyword evidence="3" id="KW-1185">Reference proteome</keyword>
<sequence>MTNILSNEISDYLDSLYHEKYKILPLQEEASTRKYFLIETRDAKEVLCVDQKLNRDFIEITKFLRANQVRTPEVIRTNEELNLTFISWEGKNDLSNLSLDQYKKRLPEALNLILKLQTLEPPQIVAERRFDLEKLMFEINLTVEKFHAIKTIYGLETEITDEAKYFLEETAGYLDKHPVNVFTHRDFHCRNILLNEENGLTLIDFQDARMGIPQYDLVSLIYDAYYPLTKEYRSELIDYFRKRTIGSDKKFRESLYLQALQRSFKALGTYFRMVADEKKMKFKPSVLSCLQQLEEIVQIGMFADSIYVFIRSLRNELAKHPEFRSIPNFL</sequence>
<dbReference type="InterPro" id="IPR011009">
    <property type="entry name" value="Kinase-like_dom_sf"/>
</dbReference>
<dbReference type="RefSeq" id="WP_135763794.1">
    <property type="nucleotide sequence ID" value="NZ_RQHV01000042.1"/>
</dbReference>
<feature type="domain" description="Aminoglycoside phosphotransferase" evidence="1">
    <location>
        <begin position="23"/>
        <end position="240"/>
    </location>
</feature>
<gene>
    <name evidence="2" type="ORF">EHS11_07670</name>
</gene>
<dbReference type="Gene3D" id="3.90.1200.10">
    <property type="match status" value="1"/>
</dbReference>
<evidence type="ECO:0000313" key="2">
    <source>
        <dbReference type="EMBL" id="TGN11036.1"/>
    </source>
</evidence>
<organism evidence="2 3">
    <name type="scientific">Leptospira ilyithenensis</name>
    <dbReference type="NCBI Taxonomy" id="2484901"/>
    <lineage>
        <taxon>Bacteria</taxon>
        <taxon>Pseudomonadati</taxon>
        <taxon>Spirochaetota</taxon>
        <taxon>Spirochaetia</taxon>
        <taxon>Leptospirales</taxon>
        <taxon>Leptospiraceae</taxon>
        <taxon>Leptospira</taxon>
    </lineage>
</organism>
<evidence type="ECO:0000313" key="3">
    <source>
        <dbReference type="Proteomes" id="UP000298264"/>
    </source>
</evidence>
<dbReference type="InterPro" id="IPR002575">
    <property type="entry name" value="Aminoglycoside_PTrfase"/>
</dbReference>
<dbReference type="Proteomes" id="UP000298264">
    <property type="component" value="Unassembled WGS sequence"/>
</dbReference>
<name>A0A4R9LS14_9LEPT</name>
<comment type="caution">
    <text evidence="2">The sequence shown here is derived from an EMBL/GenBank/DDBJ whole genome shotgun (WGS) entry which is preliminary data.</text>
</comment>
<protein>
    <submittedName>
        <fullName evidence="2">DUF1679 domain-containing protein</fullName>
    </submittedName>
</protein>
<dbReference type="Pfam" id="PF01636">
    <property type="entry name" value="APH"/>
    <property type="match status" value="1"/>
</dbReference>
<reference evidence="2" key="1">
    <citation type="journal article" date="2019" name="PLoS Negl. Trop. Dis.">
        <title>Revisiting the worldwide diversity of Leptospira species in the environment.</title>
        <authorList>
            <person name="Vincent A.T."/>
            <person name="Schiettekatte O."/>
            <person name="Bourhy P."/>
            <person name="Veyrier F.J."/>
            <person name="Picardeau M."/>
        </authorList>
    </citation>
    <scope>NUCLEOTIDE SEQUENCE [LARGE SCALE GENOMIC DNA]</scope>
    <source>
        <strain evidence="2">201400974</strain>
    </source>
</reference>
<accession>A0A4R9LS14</accession>